<dbReference type="InterPro" id="IPR005662">
    <property type="entry name" value="GTPase_Era-like"/>
</dbReference>
<dbReference type="RefSeq" id="WP_052593924.1">
    <property type="nucleotide sequence ID" value="NZ_CP011112.1"/>
</dbReference>
<evidence type="ECO:0000313" key="4">
    <source>
        <dbReference type="Proteomes" id="UP000066480"/>
    </source>
</evidence>
<sequence length="556" mass="59488">MSPLRKLLWGGEKLTSTVSQDDLITRNSALTAALEAGGPHFPADAVTAASGVRAKVDERTAVLGTRTVAALAGATGSGKSSIFNYLVGEPVSRIGARRPTTAHPSAAVWGGEPSAGLLDWLEIDARHQVPDGLPQADELDGLVLIDLPDFDSRVVAHREEADRVLDLVDVFIWVTDPQKYADAVLHDDYVQRLATHDAVTLVVLNQVDRLQPAQVDECAADLQALMRRDGLGDAKVIPTSAVTSTGLWELASELARVVQTRNAAEQRLLGDLRSQARSLRAHVGDQELSLPPDASPDLVDALSHAAGVPLVASAVERDYRQSAARHMGWPFTRWTTGLRAAPLRRLGLDRVVDDGTPGLTRSDARVLTGRTSLPPATPAARAAVEVSTRRLAERAAAGLPPSWAEAVHDAATPDDGSMVDALDQAVLSTPLQTGKPWWWTVFGILQWVFAAVAVAGLVWLLVLMVAGWAQLSIDAPKWGWLPIPLLMLVGGVVVGLLLAALARWLAARVARHRAQVASRRLHEAVTTVADDHVVAPVRAVLEKHRRVREALDAAAA</sequence>
<dbReference type="GO" id="GO:0019843">
    <property type="term" value="F:rRNA binding"/>
    <property type="evidence" value="ECO:0007669"/>
    <property type="project" value="TreeGrafter"/>
</dbReference>
<dbReference type="GO" id="GO:0005829">
    <property type="term" value="C:cytosol"/>
    <property type="evidence" value="ECO:0007669"/>
    <property type="project" value="TreeGrafter"/>
</dbReference>
<dbReference type="InterPro" id="IPR027417">
    <property type="entry name" value="P-loop_NTPase"/>
</dbReference>
<evidence type="ECO:0000259" key="2">
    <source>
        <dbReference type="Pfam" id="PF01926"/>
    </source>
</evidence>
<gene>
    <name evidence="3" type="ORF">VV02_18690</name>
</gene>
<keyword evidence="1" id="KW-1133">Transmembrane helix</keyword>
<feature type="domain" description="G" evidence="2">
    <location>
        <begin position="69"/>
        <end position="205"/>
    </location>
</feature>
<keyword evidence="1" id="KW-0472">Membrane</keyword>
<proteinExistence type="predicted"/>
<dbReference type="PANTHER" id="PTHR42698:SF1">
    <property type="entry name" value="GTPASE ERA, MITOCHONDRIAL"/>
    <property type="match status" value="1"/>
</dbReference>
<dbReference type="Proteomes" id="UP000066480">
    <property type="component" value="Chromosome"/>
</dbReference>
<dbReference type="GO" id="GO:0005525">
    <property type="term" value="F:GTP binding"/>
    <property type="evidence" value="ECO:0007669"/>
    <property type="project" value="InterPro"/>
</dbReference>
<dbReference type="KEGG" id="lmoi:VV02_18690"/>
<feature type="transmembrane region" description="Helical" evidence="1">
    <location>
        <begin position="437"/>
        <end position="469"/>
    </location>
</feature>
<dbReference type="PANTHER" id="PTHR42698">
    <property type="entry name" value="GTPASE ERA"/>
    <property type="match status" value="1"/>
</dbReference>
<protein>
    <submittedName>
        <fullName evidence="3">ABC transporter</fullName>
    </submittedName>
</protein>
<dbReference type="OrthoDB" id="974105at2"/>
<evidence type="ECO:0000313" key="3">
    <source>
        <dbReference type="EMBL" id="AKU17404.1"/>
    </source>
</evidence>
<dbReference type="InterPro" id="IPR006073">
    <property type="entry name" value="GTP-bd"/>
</dbReference>
<keyword evidence="1" id="KW-0812">Transmembrane</keyword>
<organism evidence="3 4">
    <name type="scientific">Luteipulveratus mongoliensis</name>
    <dbReference type="NCBI Taxonomy" id="571913"/>
    <lineage>
        <taxon>Bacteria</taxon>
        <taxon>Bacillati</taxon>
        <taxon>Actinomycetota</taxon>
        <taxon>Actinomycetes</taxon>
        <taxon>Micrococcales</taxon>
        <taxon>Dermacoccaceae</taxon>
        <taxon>Luteipulveratus</taxon>
    </lineage>
</organism>
<accession>A0A0K1JKZ8</accession>
<dbReference type="GO" id="GO:0000028">
    <property type="term" value="P:ribosomal small subunit assembly"/>
    <property type="evidence" value="ECO:0007669"/>
    <property type="project" value="TreeGrafter"/>
</dbReference>
<dbReference type="Pfam" id="PF01926">
    <property type="entry name" value="MMR_HSR1"/>
    <property type="match status" value="1"/>
</dbReference>
<dbReference type="PATRIC" id="fig|571913.6.peg.3787"/>
<dbReference type="AlphaFoldDB" id="A0A0K1JKZ8"/>
<name>A0A0K1JKZ8_9MICO</name>
<evidence type="ECO:0000256" key="1">
    <source>
        <dbReference type="SAM" id="Phobius"/>
    </source>
</evidence>
<reference evidence="3 4" key="1">
    <citation type="submission" date="2015-03" db="EMBL/GenBank/DDBJ databases">
        <title>Luteipulveratus halotolerans sp. nov., a novel actinobacterium (Dermacoccaceae) from Sarawak, Malaysia.</title>
        <authorList>
            <person name="Juboi H."/>
            <person name="Basik A."/>
            <person name="Shamsul S.S."/>
            <person name="Arnold P."/>
            <person name="Schmitt E.K."/>
            <person name="Sanglier J.-J."/>
            <person name="Yeo T."/>
        </authorList>
    </citation>
    <scope>NUCLEOTIDE SEQUENCE [LARGE SCALE GENOMIC DNA]</scope>
    <source>
        <strain evidence="3 4">MN07-A0370</strain>
    </source>
</reference>
<dbReference type="STRING" id="571913.VV02_18690"/>
<keyword evidence="4" id="KW-1185">Reference proteome</keyword>
<feature type="transmembrane region" description="Helical" evidence="1">
    <location>
        <begin position="481"/>
        <end position="505"/>
    </location>
</feature>
<dbReference type="Gene3D" id="3.40.50.300">
    <property type="entry name" value="P-loop containing nucleotide triphosphate hydrolases"/>
    <property type="match status" value="1"/>
</dbReference>
<dbReference type="GO" id="GO:0043024">
    <property type="term" value="F:ribosomal small subunit binding"/>
    <property type="evidence" value="ECO:0007669"/>
    <property type="project" value="TreeGrafter"/>
</dbReference>
<dbReference type="EMBL" id="CP011112">
    <property type="protein sequence ID" value="AKU17404.1"/>
    <property type="molecule type" value="Genomic_DNA"/>
</dbReference>
<dbReference type="SUPFAM" id="SSF52540">
    <property type="entry name" value="P-loop containing nucleoside triphosphate hydrolases"/>
    <property type="match status" value="1"/>
</dbReference>